<proteinExistence type="predicted"/>
<evidence type="ECO:0000256" key="1">
    <source>
        <dbReference type="SAM" id="Phobius"/>
    </source>
</evidence>
<sequence length="55" mass="6376">MPEQVAHLNSLLSDITFNCIFCLPIVCTEYMGSSLYITLFYFLNPLPLWYHTIGM</sequence>
<accession>A0A0L8H4F5</accession>
<keyword evidence="1" id="KW-0812">Transmembrane</keyword>
<dbReference type="AlphaFoldDB" id="A0A0L8H4F5"/>
<gene>
    <name evidence="2" type="ORF">OCBIM_22023440mg</name>
</gene>
<dbReference type="EMBL" id="KQ419409">
    <property type="protein sequence ID" value="KOF83645.1"/>
    <property type="molecule type" value="Genomic_DNA"/>
</dbReference>
<protein>
    <submittedName>
        <fullName evidence="2">Uncharacterized protein</fullName>
    </submittedName>
</protein>
<evidence type="ECO:0000313" key="2">
    <source>
        <dbReference type="EMBL" id="KOF83645.1"/>
    </source>
</evidence>
<organism evidence="2">
    <name type="scientific">Octopus bimaculoides</name>
    <name type="common">California two-spotted octopus</name>
    <dbReference type="NCBI Taxonomy" id="37653"/>
    <lineage>
        <taxon>Eukaryota</taxon>
        <taxon>Metazoa</taxon>
        <taxon>Spiralia</taxon>
        <taxon>Lophotrochozoa</taxon>
        <taxon>Mollusca</taxon>
        <taxon>Cephalopoda</taxon>
        <taxon>Coleoidea</taxon>
        <taxon>Octopodiformes</taxon>
        <taxon>Octopoda</taxon>
        <taxon>Incirrata</taxon>
        <taxon>Octopodidae</taxon>
        <taxon>Octopus</taxon>
    </lineage>
</organism>
<reference evidence="2" key="1">
    <citation type="submission" date="2015-07" db="EMBL/GenBank/DDBJ databases">
        <title>MeaNS - Measles Nucleotide Surveillance Program.</title>
        <authorList>
            <person name="Tran T."/>
            <person name="Druce J."/>
        </authorList>
    </citation>
    <scope>NUCLEOTIDE SEQUENCE</scope>
    <source>
        <strain evidence="2">UCB-OBI-ISO-001</strain>
        <tissue evidence="2">Gonad</tissue>
    </source>
</reference>
<keyword evidence="1" id="KW-0472">Membrane</keyword>
<keyword evidence="1" id="KW-1133">Transmembrane helix</keyword>
<feature type="transmembrane region" description="Helical" evidence="1">
    <location>
        <begin position="15"/>
        <end position="43"/>
    </location>
</feature>
<name>A0A0L8H4F5_OCTBM</name>